<keyword evidence="5" id="KW-0614">Plasmid</keyword>
<keyword evidence="6" id="KW-1185">Reference proteome</keyword>
<dbReference type="InterPro" id="IPR016156">
    <property type="entry name" value="FAD/NAD-linked_Rdtase_dimer_sf"/>
</dbReference>
<dbReference type="InterPro" id="IPR036188">
    <property type="entry name" value="FAD/NAD-bd_sf"/>
</dbReference>
<dbReference type="PRINTS" id="PR00411">
    <property type="entry name" value="PNDRDTASEI"/>
</dbReference>
<dbReference type="Pfam" id="PF14759">
    <property type="entry name" value="Reductase_C"/>
    <property type="match status" value="1"/>
</dbReference>
<dbReference type="Pfam" id="PF07992">
    <property type="entry name" value="Pyr_redox_2"/>
    <property type="match status" value="1"/>
</dbReference>
<dbReference type="Gene3D" id="3.30.390.30">
    <property type="match status" value="1"/>
</dbReference>
<keyword evidence="3" id="KW-0274">FAD</keyword>
<dbReference type="AlphaFoldDB" id="A0A859QJ49"/>
<accession>A0A859QJ49</accession>
<dbReference type="EMBL" id="CP041241">
    <property type="protein sequence ID" value="QLL65912.1"/>
    <property type="molecule type" value="Genomic_DNA"/>
</dbReference>
<dbReference type="InterPro" id="IPR023753">
    <property type="entry name" value="FAD/NAD-binding_dom"/>
</dbReference>
<dbReference type="PANTHER" id="PTHR43557:SF2">
    <property type="entry name" value="RIESKE DOMAIN-CONTAINING PROTEIN-RELATED"/>
    <property type="match status" value="1"/>
</dbReference>
<organism evidence="5 6">
    <name type="scientific">Sinorhizobium mexicanum</name>
    <dbReference type="NCBI Taxonomy" id="375549"/>
    <lineage>
        <taxon>Bacteria</taxon>
        <taxon>Pseudomonadati</taxon>
        <taxon>Pseudomonadota</taxon>
        <taxon>Alphaproteobacteria</taxon>
        <taxon>Hyphomicrobiales</taxon>
        <taxon>Rhizobiaceae</taxon>
        <taxon>Sinorhizobium/Ensifer group</taxon>
        <taxon>Sinorhizobium</taxon>
    </lineage>
</organism>
<dbReference type="GO" id="GO:0005737">
    <property type="term" value="C:cytoplasm"/>
    <property type="evidence" value="ECO:0007669"/>
    <property type="project" value="TreeGrafter"/>
</dbReference>
<protein>
    <submittedName>
        <fullName evidence="5">Ferredoxin reductase</fullName>
    </submittedName>
</protein>
<comment type="cofactor">
    <cofactor evidence="1">
        <name>FAD</name>
        <dbReference type="ChEBI" id="CHEBI:57692"/>
    </cofactor>
</comment>
<dbReference type="KEGG" id="emx:FKV68_32100"/>
<dbReference type="Proteomes" id="UP000510721">
    <property type="component" value="Plasmid pEmeITTGR7c"/>
</dbReference>
<dbReference type="InterPro" id="IPR050446">
    <property type="entry name" value="FAD-oxidoreductase/Apoptosis"/>
</dbReference>
<evidence type="ECO:0000256" key="2">
    <source>
        <dbReference type="ARBA" id="ARBA00022630"/>
    </source>
</evidence>
<dbReference type="SUPFAM" id="SSF55424">
    <property type="entry name" value="FAD/NAD-linked reductases, dimerisation (C-terminal) domain"/>
    <property type="match status" value="1"/>
</dbReference>
<reference evidence="5 6" key="1">
    <citation type="submission" date="2019-06" db="EMBL/GenBank/DDBJ databases">
        <title>Complete genome sequence of Ensifer mexicanus ITTG R7 isolated from nodules of Acacia angustissima (Mill.) Kuntze.</title>
        <authorList>
            <person name="Rincon-Rosales R."/>
            <person name="Rogel M.A."/>
            <person name="Guerrero G."/>
            <person name="Rincon-Molina C.I."/>
            <person name="Lopez-Lopez A."/>
            <person name="Martinez-Romero E."/>
        </authorList>
    </citation>
    <scope>NUCLEOTIDE SEQUENCE [LARGE SCALE GENOMIC DNA]</scope>
    <source>
        <strain evidence="5 6">ITTG R7</strain>
        <plasmid evidence="6">pemeittgr7c</plasmid>
    </source>
</reference>
<dbReference type="SUPFAM" id="SSF51905">
    <property type="entry name" value="FAD/NAD(P)-binding domain"/>
    <property type="match status" value="1"/>
</dbReference>
<keyword evidence="4" id="KW-0560">Oxidoreductase</keyword>
<sequence>MTGSNLPVVIVGAGHAGGRCAERLRHFGWQGKIILVGDEPCLPYERPPLSKAVLVEEVEPSPSFVIDPEMLAALDIEHVAGQVVRSIDLRNRTVRLADERHLGYCKLVLATGLTPRRLPMLDVLGSRVCYLHKLEEARTLRSAIRPGAKLLIVGAGFIGLEVAASARKLGAEVTVIETAPRPLGRVLPARMADLVTERHTNAGVKILCNEAMDEIVQTPERISITLRSGETIHPDLVLVGIGGLPNDQLARSAGLQVDNGIEVDDRCRTSDPDVYAIGDAASHRNPHYGGRWRLESWMNAEEMASNAARAICDQPRNGASVPYFWTDQFDRRYQIAGLLEPQAEIYEQGVAGESGYLACFVVGGKLRGLFGIDAGKAFRKAQNLFRGGAVATRDELRAAGFLAARETADA</sequence>
<gene>
    <name evidence="5" type="ORF">FKV68_32100</name>
</gene>
<geneLocation type="plasmid" evidence="6">
    <name>pemeittgr7c</name>
</geneLocation>
<keyword evidence="2" id="KW-0285">Flavoprotein</keyword>
<evidence type="ECO:0000313" key="6">
    <source>
        <dbReference type="Proteomes" id="UP000510721"/>
    </source>
</evidence>
<dbReference type="RefSeq" id="WP_180942806.1">
    <property type="nucleotide sequence ID" value="NZ_CP041241.1"/>
</dbReference>
<dbReference type="PRINTS" id="PR00368">
    <property type="entry name" value="FADPNR"/>
</dbReference>
<evidence type="ECO:0000256" key="4">
    <source>
        <dbReference type="ARBA" id="ARBA00023002"/>
    </source>
</evidence>
<evidence type="ECO:0000313" key="5">
    <source>
        <dbReference type="EMBL" id="QLL65912.1"/>
    </source>
</evidence>
<proteinExistence type="predicted"/>
<dbReference type="PANTHER" id="PTHR43557">
    <property type="entry name" value="APOPTOSIS-INDUCING FACTOR 1"/>
    <property type="match status" value="1"/>
</dbReference>
<name>A0A859QJ49_9HYPH</name>
<evidence type="ECO:0000256" key="1">
    <source>
        <dbReference type="ARBA" id="ARBA00001974"/>
    </source>
</evidence>
<dbReference type="Gene3D" id="3.50.50.60">
    <property type="entry name" value="FAD/NAD(P)-binding domain"/>
    <property type="match status" value="2"/>
</dbReference>
<dbReference type="GO" id="GO:0016651">
    <property type="term" value="F:oxidoreductase activity, acting on NAD(P)H"/>
    <property type="evidence" value="ECO:0007669"/>
    <property type="project" value="TreeGrafter"/>
</dbReference>
<evidence type="ECO:0000256" key="3">
    <source>
        <dbReference type="ARBA" id="ARBA00022827"/>
    </source>
</evidence>
<dbReference type="InterPro" id="IPR028202">
    <property type="entry name" value="Reductase_C"/>
</dbReference>